<dbReference type="PATRIC" id="fig|1300222.3.peg.5212"/>
<organism evidence="1 2">
    <name type="scientific">Brevibacillus borstelensis AK1</name>
    <dbReference type="NCBI Taxonomy" id="1300222"/>
    <lineage>
        <taxon>Bacteria</taxon>
        <taxon>Bacillati</taxon>
        <taxon>Bacillota</taxon>
        <taxon>Bacilli</taxon>
        <taxon>Bacillales</taxon>
        <taxon>Paenibacillaceae</taxon>
        <taxon>Brevibacillus</taxon>
    </lineage>
</organism>
<dbReference type="Gene3D" id="2.60.120.1140">
    <property type="entry name" value="Protein of unknown function DUF192"/>
    <property type="match status" value="1"/>
</dbReference>
<comment type="caution">
    <text evidence="1">The sequence shown here is derived from an EMBL/GenBank/DDBJ whole genome shotgun (WGS) entry which is preliminary data.</text>
</comment>
<dbReference type="STRING" id="1300222.I532_24854"/>
<dbReference type="AlphaFoldDB" id="M8DSQ3"/>
<evidence type="ECO:0000313" key="1">
    <source>
        <dbReference type="EMBL" id="EMT49966.1"/>
    </source>
</evidence>
<name>M8DSQ3_9BACL</name>
<dbReference type="EMBL" id="APBN01000025">
    <property type="protein sequence ID" value="EMT49966.1"/>
    <property type="molecule type" value="Genomic_DNA"/>
</dbReference>
<dbReference type="RefSeq" id="WP_003393146.1">
    <property type="nucleotide sequence ID" value="NZ_APBN01000025.1"/>
</dbReference>
<proteinExistence type="predicted"/>
<dbReference type="GeneID" id="89502113"/>
<evidence type="ECO:0008006" key="3">
    <source>
        <dbReference type="Google" id="ProtNLM"/>
    </source>
</evidence>
<dbReference type="PANTHER" id="PTHR37953">
    <property type="entry name" value="UPF0127 PROTEIN MJ1496"/>
    <property type="match status" value="1"/>
</dbReference>
<dbReference type="OrthoDB" id="9813379at2"/>
<dbReference type="InterPro" id="IPR038695">
    <property type="entry name" value="Saro_0823-like_sf"/>
</dbReference>
<accession>M8DSQ3</accession>
<dbReference type="InterPro" id="IPR003795">
    <property type="entry name" value="DUF192"/>
</dbReference>
<dbReference type="Pfam" id="PF02643">
    <property type="entry name" value="DUF192"/>
    <property type="match status" value="1"/>
</dbReference>
<reference evidence="1 2" key="1">
    <citation type="submission" date="2013-03" db="EMBL/GenBank/DDBJ databases">
        <title>Assembly of a new bacterial strain Brevibacillus borstelensis AK1.</title>
        <authorList>
            <person name="Rajan I."/>
            <person name="PoliReddy D."/>
            <person name="Sugumar T."/>
            <person name="Rathinam K."/>
            <person name="Alqarawi S."/>
            <person name="Khalil A.B."/>
            <person name="Sivakumar N."/>
        </authorList>
    </citation>
    <scope>NUCLEOTIDE SEQUENCE [LARGE SCALE GENOMIC DNA]</scope>
    <source>
        <strain evidence="1 2">AK1</strain>
    </source>
</reference>
<keyword evidence="2" id="KW-1185">Reference proteome</keyword>
<protein>
    <recommendedName>
        <fullName evidence="3">DUF192 domain-containing protein</fullName>
    </recommendedName>
</protein>
<sequence>MKIWNATKNRMIAQQAKCADTSVTRMLGLLGRSTLPEGQALIINPCKAVHTWFMRFSIDCLFVDQHGEIVHLMEELQPWRYTPFIKRAAYVIELPAHTIRNTQTEIGDRLEITS</sequence>
<dbReference type="PANTHER" id="PTHR37953:SF1">
    <property type="entry name" value="UPF0127 PROTEIN MJ1496"/>
    <property type="match status" value="1"/>
</dbReference>
<gene>
    <name evidence="1" type="ORF">I532_24854</name>
</gene>
<evidence type="ECO:0000313" key="2">
    <source>
        <dbReference type="Proteomes" id="UP000012081"/>
    </source>
</evidence>
<dbReference type="Proteomes" id="UP000012081">
    <property type="component" value="Unassembled WGS sequence"/>
</dbReference>